<keyword evidence="2" id="KW-1133">Transmembrane helix</keyword>
<feature type="transmembrane region" description="Helical" evidence="2">
    <location>
        <begin position="78"/>
        <end position="100"/>
    </location>
</feature>
<feature type="transmembrane region" description="Helical" evidence="2">
    <location>
        <begin position="565"/>
        <end position="585"/>
    </location>
</feature>
<protein>
    <recommendedName>
        <fullName evidence="5">Integral membrane protein</fullName>
    </recommendedName>
</protein>
<dbReference type="InterPro" id="IPR058062">
    <property type="entry name" value="SCO7613_C"/>
</dbReference>
<feature type="region of interest" description="Disordered" evidence="1">
    <location>
        <begin position="45"/>
        <end position="70"/>
    </location>
</feature>
<accession>A0ABM6ASZ8</accession>
<feature type="transmembrane region" description="Helical" evidence="2">
    <location>
        <begin position="483"/>
        <end position="503"/>
    </location>
</feature>
<keyword evidence="2" id="KW-0812">Transmembrane</keyword>
<feature type="transmembrane region" description="Helical" evidence="2">
    <location>
        <begin position="350"/>
        <end position="368"/>
    </location>
</feature>
<keyword evidence="4" id="KW-1185">Reference proteome</keyword>
<feature type="transmembrane region" description="Helical" evidence="2">
    <location>
        <begin position="163"/>
        <end position="184"/>
    </location>
</feature>
<evidence type="ECO:0008006" key="5">
    <source>
        <dbReference type="Google" id="ProtNLM"/>
    </source>
</evidence>
<feature type="transmembrane region" description="Helical" evidence="2">
    <location>
        <begin position="271"/>
        <end position="292"/>
    </location>
</feature>
<feature type="transmembrane region" description="Helical" evidence="2">
    <location>
        <begin position="664"/>
        <end position="682"/>
    </location>
</feature>
<name>A0ABM6ASZ8_STRAM</name>
<feature type="transmembrane region" description="Helical" evidence="2">
    <location>
        <begin position="435"/>
        <end position="453"/>
    </location>
</feature>
<evidence type="ECO:0000256" key="2">
    <source>
        <dbReference type="SAM" id="Phobius"/>
    </source>
</evidence>
<feature type="transmembrane region" description="Helical" evidence="2">
    <location>
        <begin position="106"/>
        <end position="127"/>
    </location>
</feature>
<evidence type="ECO:0000313" key="4">
    <source>
        <dbReference type="Proteomes" id="UP000076720"/>
    </source>
</evidence>
<dbReference type="Proteomes" id="UP000076720">
    <property type="component" value="Chromosome"/>
</dbReference>
<proteinExistence type="predicted"/>
<feature type="transmembrane region" description="Helical" evidence="2">
    <location>
        <begin position="241"/>
        <end position="259"/>
    </location>
</feature>
<organism evidence="3 4">
    <name type="scientific">Streptomyces ambofaciens</name>
    <dbReference type="NCBI Taxonomy" id="1889"/>
    <lineage>
        <taxon>Bacteria</taxon>
        <taxon>Bacillati</taxon>
        <taxon>Actinomycetota</taxon>
        <taxon>Actinomycetes</taxon>
        <taxon>Kitasatosporales</taxon>
        <taxon>Streptomycetaceae</taxon>
        <taxon>Streptomyces</taxon>
    </lineage>
</organism>
<reference evidence="3 4" key="2">
    <citation type="journal article" date="2016" name="Genome Announc.">
        <title>Complete Genome Sequence of Streptomyces ambofaciens DSM 40697, a Paradigm for Genome Plasticity Studies.</title>
        <authorList>
            <person name="Thibessard A."/>
            <person name="Leblond P."/>
        </authorList>
    </citation>
    <scope>NUCLEOTIDE SEQUENCE [LARGE SCALE GENOMIC DNA]</scope>
    <source>
        <strain evidence="3 4">DSM 40697</strain>
    </source>
</reference>
<feature type="transmembrane region" description="Helical" evidence="2">
    <location>
        <begin position="515"/>
        <end position="534"/>
    </location>
</feature>
<gene>
    <name evidence="3" type="ORF">SAM40697_0414</name>
</gene>
<feature type="transmembrane region" description="Helical" evidence="2">
    <location>
        <begin position="380"/>
        <end position="404"/>
    </location>
</feature>
<feature type="transmembrane region" description="Helical" evidence="2">
    <location>
        <begin position="139"/>
        <end position="157"/>
    </location>
</feature>
<feature type="transmembrane region" description="Helical" evidence="2">
    <location>
        <begin position="688"/>
        <end position="705"/>
    </location>
</feature>
<reference evidence="4" key="1">
    <citation type="submission" date="2015-10" db="EMBL/GenBank/DDBJ databases">
        <title>Complete genome sequence of Streptomyces ambofaciens DSM 40697.</title>
        <authorList>
            <person name="Thibessard A."/>
            <person name="Leblond P."/>
        </authorList>
    </citation>
    <scope>NUCLEOTIDE SEQUENCE [LARGE SCALE GENOMIC DNA]</scope>
    <source>
        <strain evidence="4">DSM 40697</strain>
    </source>
</reference>
<feature type="transmembrane region" description="Helical" evidence="2">
    <location>
        <begin position="765"/>
        <end position="786"/>
    </location>
</feature>
<dbReference type="NCBIfam" id="NF047321">
    <property type="entry name" value="SCO7613_CTERM"/>
    <property type="match status" value="1"/>
</dbReference>
<dbReference type="RefSeq" id="WP_063481057.1">
    <property type="nucleotide sequence ID" value="NZ_CP012949.1"/>
</dbReference>
<feature type="transmembrane region" description="Helical" evidence="2">
    <location>
        <begin position="460"/>
        <end position="477"/>
    </location>
</feature>
<evidence type="ECO:0000256" key="1">
    <source>
        <dbReference type="SAM" id="MobiDB-lite"/>
    </source>
</evidence>
<feature type="transmembrane region" description="Helical" evidence="2">
    <location>
        <begin position="717"/>
        <end position="735"/>
    </location>
</feature>
<feature type="transmembrane region" description="Helical" evidence="2">
    <location>
        <begin position="298"/>
        <end position="317"/>
    </location>
</feature>
<feature type="transmembrane region" description="Helical" evidence="2">
    <location>
        <begin position="324"/>
        <end position="344"/>
    </location>
</feature>
<feature type="transmembrane region" description="Helical" evidence="2">
    <location>
        <begin position="213"/>
        <end position="235"/>
    </location>
</feature>
<feature type="transmembrane region" description="Helical" evidence="2">
    <location>
        <begin position="741"/>
        <end position="758"/>
    </location>
</feature>
<evidence type="ECO:0000313" key="3">
    <source>
        <dbReference type="EMBL" id="ANB04376.1"/>
    </source>
</evidence>
<keyword evidence="2" id="KW-0472">Membrane</keyword>
<feature type="transmembrane region" description="Helical" evidence="2">
    <location>
        <begin position="591"/>
        <end position="608"/>
    </location>
</feature>
<feature type="transmembrane region" description="Helical" evidence="2">
    <location>
        <begin position="792"/>
        <end position="812"/>
    </location>
</feature>
<sequence>MTNLPPPTEELRLLDTELWHLDARRAVLLRRRAWLIHTLQAASAPRGDRGAGSVPPSRPGRGVASARRPETSAPGVQNVLLILGGVLLTVAAVAFTLVGWGHMGIVGRSLVLGAVTVGTLGAPVALLRRGLASTAEATAGLGLALTVLDAYALHEVVFTGTGALTYTAAASALLAALWTAYGLGVGAAGRADDRTDEGDEGEERAVRKAARPVLRLPLPAATATAHLPLLLWALALGAGPHTFTAVLLVTAAAGAALALRATEVPVRTVAVVGSLGTGTVGALSAGWLSWSASGPGTAVRAAALLFLTAAIALVAARRVPKPDVAVGAALAAGLCAVAGAGGVVRASLPGVWTVPGYVACGVALLAAVRTPLPQSSRRGLVLASSAVQGLAVLCAVPLVAGTLLGPVTGLERPWSGAPRDFRAAVFRDVPWPPDAATVPLVLGVVAGVLAVAARRRQDRWPTAVGAMLLGWAALLVLPGVLALPYGAGLVAQGAVAVAALGCAERARRAAGGTSPLMLTAMVLALVTSVVLALVSLASEPVTIGVLGATTLVFGAVTVRPGFGPFAAPAALVHATALACAIGAAAGWQAQHTALLVLVVPAVAALVAARPAGSSTTASVEGAGAAAGLLALALAATDPPMLALVLSLCGLVAAGTALRPDRRPAAHVAAGLLLLATWVRWAAWDVTTPEAYTLPVTVPALVVGFLRRRRDPGLSSWPAYGAGLAVTAVPSLLVTWGDPHWLRPLLLGTAALAVTLAGARNRLQAPLVLGGTVLALVTLHELAPYAAQVVGALPRWAPPALAGLVLLALGATYEQRLRDARRVREVFGRLD</sequence>
<dbReference type="EMBL" id="CP012949">
    <property type="protein sequence ID" value="ANB04376.1"/>
    <property type="molecule type" value="Genomic_DNA"/>
</dbReference>